<dbReference type="Pfam" id="PF02936">
    <property type="entry name" value="COX4"/>
    <property type="match status" value="1"/>
</dbReference>
<dbReference type="HOGENOM" id="CLU_117340_1_0_1"/>
<dbReference type="AlphaFoldDB" id="K7G282"/>
<evidence type="ECO:0000256" key="5">
    <source>
        <dbReference type="ARBA" id="ARBA00022792"/>
    </source>
</evidence>
<comment type="subunit">
    <text evidence="9">Component of the cytochrome c oxidase (complex IV, CIV), a multisubunit enzyme composed of 14 subunits.</text>
</comment>
<feature type="transmembrane region" description="Helical" evidence="9">
    <location>
        <begin position="125"/>
        <end position="143"/>
    </location>
</feature>
<dbReference type="InterPro" id="IPR036639">
    <property type="entry name" value="Cyt_c_oxidase_su4_sf"/>
</dbReference>
<gene>
    <name evidence="10" type="primary">COX4I1</name>
</gene>
<dbReference type="GO" id="GO:0045277">
    <property type="term" value="C:respiratory chain complex IV"/>
    <property type="evidence" value="ECO:0007669"/>
    <property type="project" value="Ensembl"/>
</dbReference>
<keyword evidence="8 9" id="KW-0472">Membrane</keyword>
<evidence type="ECO:0000256" key="4">
    <source>
        <dbReference type="ARBA" id="ARBA00022692"/>
    </source>
</evidence>
<dbReference type="EMBL" id="AGCU01191567">
    <property type="status" value="NOT_ANNOTATED_CDS"/>
    <property type="molecule type" value="Genomic_DNA"/>
</dbReference>
<evidence type="ECO:0000256" key="2">
    <source>
        <dbReference type="ARBA" id="ARBA00004673"/>
    </source>
</evidence>
<protein>
    <recommendedName>
        <fullName evidence="9">Cytochrome c oxidase subunit 4</fullName>
    </recommendedName>
</protein>
<evidence type="ECO:0000256" key="3">
    <source>
        <dbReference type="ARBA" id="ARBA00008135"/>
    </source>
</evidence>
<dbReference type="PANTHER" id="PTHR10707:SF12">
    <property type="entry name" value="CYTOCHROME C OXIDASE SUBUNIT 4 ISOFORM 1, MITOCHONDRIAL"/>
    <property type="match status" value="1"/>
</dbReference>
<dbReference type="OMA" id="HGHEVTK"/>
<dbReference type="STRING" id="13735.ENSPSIP00000014393"/>
<keyword evidence="6 9" id="KW-1133">Transmembrane helix</keyword>
<reference evidence="10" key="3">
    <citation type="submission" date="2025-08" db="UniProtKB">
        <authorList>
            <consortium name="Ensembl"/>
        </authorList>
    </citation>
    <scope>IDENTIFICATION</scope>
</reference>
<keyword evidence="4 9" id="KW-0812">Transmembrane</keyword>
<reference evidence="11" key="1">
    <citation type="submission" date="2011-10" db="EMBL/GenBank/DDBJ databases">
        <authorList>
            <consortium name="Soft-shell Turtle Genome Consortium"/>
        </authorList>
    </citation>
    <scope>NUCLEOTIDE SEQUENCE [LARGE SCALE GENOMIC DNA]</scope>
    <source>
        <strain evidence="11">Daiwa-1</strain>
    </source>
</reference>
<proteinExistence type="inferred from homology"/>
<dbReference type="InterPro" id="IPR004203">
    <property type="entry name" value="Cyt_c_oxidase_su4_fam"/>
</dbReference>
<dbReference type="CDD" id="cd00922">
    <property type="entry name" value="Cyt_c_Oxidase_IV"/>
    <property type="match status" value="1"/>
</dbReference>
<dbReference type="GO" id="GO:0006123">
    <property type="term" value="P:mitochondrial electron transport, cytochrome c to oxygen"/>
    <property type="evidence" value="ECO:0007669"/>
    <property type="project" value="InterPro"/>
</dbReference>
<dbReference type="PANTHER" id="PTHR10707">
    <property type="entry name" value="CYTOCHROME C OXIDASE SUBUNIT IV"/>
    <property type="match status" value="1"/>
</dbReference>
<reference evidence="11" key="2">
    <citation type="journal article" date="2013" name="Nat. Genet.">
        <title>The draft genomes of soft-shell turtle and green sea turtle yield insights into the development and evolution of the turtle-specific body plan.</title>
        <authorList>
            <person name="Wang Z."/>
            <person name="Pascual-Anaya J."/>
            <person name="Zadissa A."/>
            <person name="Li W."/>
            <person name="Niimura Y."/>
            <person name="Huang Z."/>
            <person name="Li C."/>
            <person name="White S."/>
            <person name="Xiong Z."/>
            <person name="Fang D."/>
            <person name="Wang B."/>
            <person name="Ming Y."/>
            <person name="Chen Y."/>
            <person name="Zheng Y."/>
            <person name="Kuraku S."/>
            <person name="Pignatelli M."/>
            <person name="Herrero J."/>
            <person name="Beal K."/>
            <person name="Nozawa M."/>
            <person name="Li Q."/>
            <person name="Wang J."/>
            <person name="Zhang H."/>
            <person name="Yu L."/>
            <person name="Shigenobu S."/>
            <person name="Wang J."/>
            <person name="Liu J."/>
            <person name="Flicek P."/>
            <person name="Searle S."/>
            <person name="Wang J."/>
            <person name="Kuratani S."/>
            <person name="Yin Y."/>
            <person name="Aken B."/>
            <person name="Zhang G."/>
            <person name="Irie N."/>
        </authorList>
    </citation>
    <scope>NUCLEOTIDE SEQUENCE [LARGE SCALE GENOMIC DNA]</scope>
    <source>
        <strain evidence="11">Daiwa-1</strain>
    </source>
</reference>
<dbReference type="eggNOG" id="KOG4075">
    <property type="taxonomic scope" value="Eukaryota"/>
</dbReference>
<dbReference type="Gene3D" id="1.10.442.10">
    <property type="entry name" value="Cytochrome c oxidase subunit IV"/>
    <property type="match status" value="1"/>
</dbReference>
<dbReference type="PRINTS" id="PR01873">
    <property type="entry name" value="CYTCOXIDASE4"/>
</dbReference>
<evidence type="ECO:0000256" key="6">
    <source>
        <dbReference type="ARBA" id="ARBA00022989"/>
    </source>
</evidence>
<evidence type="ECO:0000256" key="7">
    <source>
        <dbReference type="ARBA" id="ARBA00023128"/>
    </source>
</evidence>
<dbReference type="GO" id="GO:0005743">
    <property type="term" value="C:mitochondrial inner membrane"/>
    <property type="evidence" value="ECO:0007669"/>
    <property type="project" value="UniProtKB-SubCell"/>
</dbReference>
<reference evidence="10" key="4">
    <citation type="submission" date="2025-09" db="UniProtKB">
        <authorList>
            <consortium name="Ensembl"/>
        </authorList>
    </citation>
    <scope>IDENTIFICATION</scope>
</reference>
<evidence type="ECO:0000313" key="11">
    <source>
        <dbReference type="Proteomes" id="UP000007267"/>
    </source>
</evidence>
<evidence type="ECO:0000256" key="9">
    <source>
        <dbReference type="RuleBase" id="RU367145"/>
    </source>
</evidence>
<dbReference type="SUPFAM" id="SSF81406">
    <property type="entry name" value="Mitochondrial cytochrome c oxidase subunit IV"/>
    <property type="match status" value="1"/>
</dbReference>
<keyword evidence="7 9" id="KW-0496">Mitochondrion</keyword>
<comment type="similarity">
    <text evidence="3 9">Belongs to the cytochrome c oxidase IV family.</text>
</comment>
<name>K7G282_PELSI</name>
<dbReference type="InterPro" id="IPR013288">
    <property type="entry name" value="Cyt_c_oxidase_su4"/>
</dbReference>
<comment type="subcellular location">
    <subcellularLocation>
        <location evidence="1 9">Mitochondrion inner membrane</location>
        <topology evidence="1 9">Single-pass membrane protein</topology>
    </subcellularLocation>
</comment>
<keyword evidence="11" id="KW-1185">Reference proteome</keyword>
<evidence type="ECO:0000313" key="10">
    <source>
        <dbReference type="Ensembl" id="ENSPSIP00000014393.1"/>
    </source>
</evidence>
<dbReference type="GeneTree" id="ENSGT00390000002407"/>
<dbReference type="GO" id="GO:0005829">
    <property type="term" value="C:cytosol"/>
    <property type="evidence" value="ECO:0007669"/>
    <property type="project" value="Ensembl"/>
</dbReference>
<evidence type="ECO:0000256" key="1">
    <source>
        <dbReference type="ARBA" id="ARBA00004434"/>
    </source>
</evidence>
<dbReference type="FunFam" id="1.10.442.10:FF:000001">
    <property type="entry name" value="Cytochrome c oxidase subunit 4 isoform 1"/>
    <property type="match status" value="1"/>
</dbReference>
<organism evidence="10 11">
    <name type="scientific">Pelodiscus sinensis</name>
    <name type="common">Chinese softshell turtle</name>
    <name type="synonym">Trionyx sinensis</name>
    <dbReference type="NCBI Taxonomy" id="13735"/>
    <lineage>
        <taxon>Eukaryota</taxon>
        <taxon>Metazoa</taxon>
        <taxon>Chordata</taxon>
        <taxon>Craniata</taxon>
        <taxon>Vertebrata</taxon>
        <taxon>Euteleostomi</taxon>
        <taxon>Archelosauria</taxon>
        <taxon>Testudinata</taxon>
        <taxon>Testudines</taxon>
        <taxon>Cryptodira</taxon>
        <taxon>Trionychia</taxon>
        <taxon>Trionychidae</taxon>
        <taxon>Pelodiscus</taxon>
    </lineage>
</organism>
<keyword evidence="5 9" id="KW-0999">Mitochondrion inner membrane</keyword>
<dbReference type="UniPathway" id="UPA00705"/>
<dbReference type="GO" id="GO:0005654">
    <property type="term" value="C:nucleoplasm"/>
    <property type="evidence" value="ECO:0007669"/>
    <property type="project" value="Ensembl"/>
</dbReference>
<dbReference type="Ensembl" id="ENSPSIT00000014461.1">
    <property type="protein sequence ID" value="ENSPSIP00000014393.1"/>
    <property type="gene ID" value="ENSPSIG00000012864.1"/>
</dbReference>
<sequence length="192" mass="21978">MATPHVPCPALRPSAGVTFQTGARMLASRAFNLIGKRAISTSICMRGHGIAKVEDFSLPNYVDRRTIPLPEVEYVKNLSAEQKALKEKEKASWSALSIDEKVGLYHIKFNETFAEMNRGSREWKTVVGGILFFIGFTGLIVIWQRMYVYGPIPHTFSEEWIAMQTKRMLDMRINPIEGFSAKWDYDKNEWKK</sequence>
<accession>K7G282</accession>
<dbReference type="Proteomes" id="UP000007267">
    <property type="component" value="Unassembled WGS sequence"/>
</dbReference>
<comment type="pathway">
    <text evidence="2 9">Energy metabolism; oxidative phosphorylation.</text>
</comment>
<evidence type="ECO:0000256" key="8">
    <source>
        <dbReference type="ARBA" id="ARBA00023136"/>
    </source>
</evidence>
<comment type="function">
    <text evidence="9">Component of the cytochrome c oxidase, the last enzyme in the mitochondrial electron transport chain which drives oxidative phosphorylation.</text>
</comment>